<gene>
    <name evidence="3 6" type="primary">gcvH</name>
    <name evidence="6" type="ORF">ENS41_00485</name>
</gene>
<dbReference type="InterPro" id="IPR011053">
    <property type="entry name" value="Single_hybrid_motif"/>
</dbReference>
<evidence type="ECO:0000259" key="5">
    <source>
        <dbReference type="PROSITE" id="PS50968"/>
    </source>
</evidence>
<evidence type="ECO:0000256" key="1">
    <source>
        <dbReference type="ARBA" id="ARBA00009249"/>
    </source>
</evidence>
<feature type="domain" description="Lipoyl-binding" evidence="5">
    <location>
        <begin position="22"/>
        <end position="104"/>
    </location>
</feature>
<dbReference type="EMBL" id="DSUT01000011">
    <property type="protein sequence ID" value="HGK27417.1"/>
    <property type="molecule type" value="Genomic_DNA"/>
</dbReference>
<evidence type="ECO:0000256" key="3">
    <source>
        <dbReference type="HAMAP-Rule" id="MF_00272"/>
    </source>
</evidence>
<dbReference type="GO" id="GO:0009249">
    <property type="term" value="P:protein lipoylation"/>
    <property type="evidence" value="ECO:0007669"/>
    <property type="project" value="TreeGrafter"/>
</dbReference>
<dbReference type="PANTHER" id="PTHR11715">
    <property type="entry name" value="GLYCINE CLEAVAGE SYSTEM H PROTEIN"/>
    <property type="match status" value="1"/>
</dbReference>
<evidence type="ECO:0000256" key="4">
    <source>
        <dbReference type="PIRSR" id="PIRSR617453-50"/>
    </source>
</evidence>
<dbReference type="NCBIfam" id="NF002270">
    <property type="entry name" value="PRK01202.1"/>
    <property type="match status" value="1"/>
</dbReference>
<comment type="cofactor">
    <cofactor evidence="3">
        <name>(R)-lipoate</name>
        <dbReference type="ChEBI" id="CHEBI:83088"/>
    </cofactor>
    <text evidence="3">Binds 1 lipoyl cofactor covalently.</text>
</comment>
<sequence length="130" mass="14046">MNIPDNLKYTKTHEWVKVEGNLAITGITDFAQQELSDIVYVEVAALGREVKAGDTVGTIEAVKAVADLYAPVSGRVIAVNEAVSAAPDTVNKDPYGAGWLTRIEFTNQDELAGLMDASEYAELVRKSAHH</sequence>
<dbReference type="Pfam" id="PF01597">
    <property type="entry name" value="GCV_H"/>
    <property type="match status" value="1"/>
</dbReference>
<dbReference type="InterPro" id="IPR017453">
    <property type="entry name" value="GCV_H_sub"/>
</dbReference>
<dbReference type="Gene3D" id="2.40.50.100">
    <property type="match status" value="1"/>
</dbReference>
<dbReference type="InterPro" id="IPR000089">
    <property type="entry name" value="Biotin_lipoyl"/>
</dbReference>
<accession>A0A7C4GCP6</accession>
<comment type="subunit">
    <text evidence="3">The glycine cleavage system is composed of four proteins: P, T, L and H.</text>
</comment>
<evidence type="ECO:0000256" key="2">
    <source>
        <dbReference type="ARBA" id="ARBA00022823"/>
    </source>
</evidence>
<comment type="function">
    <text evidence="3">The glycine cleavage system catalyzes the degradation of glycine. The H protein shuttles the methylamine group of glycine from the P protein to the T protein.</text>
</comment>
<feature type="modified residue" description="N6-lipoyllysine" evidence="3 4">
    <location>
        <position position="63"/>
    </location>
</feature>
<organism evidence="6">
    <name type="scientific">candidate division WOR-3 bacterium</name>
    <dbReference type="NCBI Taxonomy" id="2052148"/>
    <lineage>
        <taxon>Bacteria</taxon>
        <taxon>Bacteria division WOR-3</taxon>
    </lineage>
</organism>
<dbReference type="InterPro" id="IPR003016">
    <property type="entry name" value="2-oxoA_DH_lipoyl-BS"/>
</dbReference>
<reference evidence="6" key="1">
    <citation type="journal article" date="2020" name="mSystems">
        <title>Genome- and Community-Level Interaction Insights into Carbon Utilization and Element Cycling Functions of Hydrothermarchaeota in Hydrothermal Sediment.</title>
        <authorList>
            <person name="Zhou Z."/>
            <person name="Liu Y."/>
            <person name="Xu W."/>
            <person name="Pan J."/>
            <person name="Luo Z.H."/>
            <person name="Li M."/>
        </authorList>
    </citation>
    <scope>NUCLEOTIDE SEQUENCE [LARGE SCALE GENOMIC DNA]</scope>
    <source>
        <strain evidence="6">SpSt-488</strain>
    </source>
</reference>
<evidence type="ECO:0000313" key="6">
    <source>
        <dbReference type="EMBL" id="HGK27417.1"/>
    </source>
</evidence>
<dbReference type="InterPro" id="IPR033753">
    <property type="entry name" value="GCV_H/Fam206"/>
</dbReference>
<comment type="caution">
    <text evidence="6">The sequence shown here is derived from an EMBL/GenBank/DDBJ whole genome shotgun (WGS) entry which is preliminary data.</text>
</comment>
<dbReference type="InterPro" id="IPR002930">
    <property type="entry name" value="GCV_H"/>
</dbReference>
<proteinExistence type="inferred from homology"/>
<dbReference type="PANTHER" id="PTHR11715:SF3">
    <property type="entry name" value="GLYCINE CLEAVAGE SYSTEM H PROTEIN-RELATED"/>
    <property type="match status" value="1"/>
</dbReference>
<protein>
    <recommendedName>
        <fullName evidence="3">Glycine cleavage system H protein</fullName>
    </recommendedName>
</protein>
<dbReference type="PROSITE" id="PS00189">
    <property type="entry name" value="LIPOYL"/>
    <property type="match status" value="1"/>
</dbReference>
<dbReference type="HAMAP" id="MF_00272">
    <property type="entry name" value="GcvH"/>
    <property type="match status" value="1"/>
</dbReference>
<dbReference type="NCBIfam" id="TIGR00527">
    <property type="entry name" value="gcvH"/>
    <property type="match status" value="1"/>
</dbReference>
<dbReference type="CDD" id="cd06848">
    <property type="entry name" value="GCS_H"/>
    <property type="match status" value="1"/>
</dbReference>
<dbReference type="PROSITE" id="PS50968">
    <property type="entry name" value="BIOTINYL_LIPOYL"/>
    <property type="match status" value="1"/>
</dbReference>
<name>A0A7C4GCP6_UNCW3</name>
<dbReference type="GO" id="GO:0005960">
    <property type="term" value="C:glycine cleavage complex"/>
    <property type="evidence" value="ECO:0007669"/>
    <property type="project" value="InterPro"/>
</dbReference>
<dbReference type="SUPFAM" id="SSF51230">
    <property type="entry name" value="Single hybrid motif"/>
    <property type="match status" value="1"/>
</dbReference>
<dbReference type="GO" id="GO:0005829">
    <property type="term" value="C:cytosol"/>
    <property type="evidence" value="ECO:0007669"/>
    <property type="project" value="TreeGrafter"/>
</dbReference>
<keyword evidence="2 3" id="KW-0450">Lipoyl</keyword>
<dbReference type="AlphaFoldDB" id="A0A7C4GCP6"/>
<comment type="similarity">
    <text evidence="1 3">Belongs to the GcvH family.</text>
</comment>
<dbReference type="GO" id="GO:0019464">
    <property type="term" value="P:glycine decarboxylation via glycine cleavage system"/>
    <property type="evidence" value="ECO:0007669"/>
    <property type="project" value="UniProtKB-UniRule"/>
</dbReference>